<accession>A0A410P2C7</accession>
<dbReference type="InterPro" id="IPR000944">
    <property type="entry name" value="Tscrpt_reg_Rrf2"/>
</dbReference>
<dbReference type="PANTHER" id="PTHR33221:SF5">
    <property type="entry name" value="HTH-TYPE TRANSCRIPTIONAL REGULATOR ISCR"/>
    <property type="match status" value="1"/>
</dbReference>
<dbReference type="PANTHER" id="PTHR33221">
    <property type="entry name" value="WINGED HELIX-TURN-HELIX TRANSCRIPTIONAL REGULATOR, RRF2 FAMILY"/>
    <property type="match status" value="1"/>
</dbReference>
<dbReference type="SUPFAM" id="SSF46785">
    <property type="entry name" value="Winged helix' DNA-binding domain"/>
    <property type="match status" value="1"/>
</dbReference>
<dbReference type="KEGG" id="vai:BU251_00335"/>
<dbReference type="PROSITE" id="PS01332">
    <property type="entry name" value="HTH_RRF2_1"/>
    <property type="match status" value="1"/>
</dbReference>
<evidence type="ECO:0000313" key="3">
    <source>
        <dbReference type="Proteomes" id="UP000287243"/>
    </source>
</evidence>
<dbReference type="InterPro" id="IPR030489">
    <property type="entry name" value="TR_Rrf2-type_CS"/>
</dbReference>
<dbReference type="GO" id="GO:0003677">
    <property type="term" value="F:DNA binding"/>
    <property type="evidence" value="ECO:0007669"/>
    <property type="project" value="UniProtKB-KW"/>
</dbReference>
<dbReference type="NCBIfam" id="TIGR00738">
    <property type="entry name" value="rrf2_super"/>
    <property type="match status" value="1"/>
</dbReference>
<keyword evidence="1" id="KW-0238">DNA-binding</keyword>
<evidence type="ECO:0000256" key="1">
    <source>
        <dbReference type="ARBA" id="ARBA00023125"/>
    </source>
</evidence>
<proteinExistence type="predicted"/>
<reference evidence="2 3" key="1">
    <citation type="submission" date="2017-01" db="EMBL/GenBank/DDBJ databases">
        <title>First insights into the biology of 'candidatus Vampirococcus archaeovorus'.</title>
        <authorList>
            <person name="Kizina J."/>
            <person name="Jordan S."/>
            <person name="Stueber K."/>
            <person name="Reinhardt R."/>
            <person name="Harder J."/>
        </authorList>
    </citation>
    <scope>NUCLEOTIDE SEQUENCE [LARGE SCALE GENOMIC DNA]</scope>
    <source>
        <strain evidence="2 3">LiM</strain>
    </source>
</reference>
<organism evidence="2 3">
    <name type="scientific">Velamenicoccus archaeovorus</name>
    <dbReference type="NCBI Taxonomy" id="1930593"/>
    <lineage>
        <taxon>Bacteria</taxon>
        <taxon>Pseudomonadati</taxon>
        <taxon>Candidatus Omnitrophota</taxon>
        <taxon>Candidatus Velamenicoccus</taxon>
    </lineage>
</organism>
<dbReference type="InterPro" id="IPR036390">
    <property type="entry name" value="WH_DNA-bd_sf"/>
</dbReference>
<dbReference type="PROSITE" id="PS51197">
    <property type="entry name" value="HTH_RRF2_2"/>
    <property type="match status" value="1"/>
</dbReference>
<dbReference type="Gene3D" id="1.10.10.10">
    <property type="entry name" value="Winged helix-like DNA-binding domain superfamily/Winged helix DNA-binding domain"/>
    <property type="match status" value="1"/>
</dbReference>
<dbReference type="AlphaFoldDB" id="A0A410P2C7"/>
<keyword evidence="3" id="KW-1185">Reference proteome</keyword>
<dbReference type="InterPro" id="IPR036388">
    <property type="entry name" value="WH-like_DNA-bd_sf"/>
</dbReference>
<name>A0A410P2C7_VELA1</name>
<dbReference type="GO" id="GO:0003700">
    <property type="term" value="F:DNA-binding transcription factor activity"/>
    <property type="evidence" value="ECO:0007669"/>
    <property type="project" value="TreeGrafter"/>
</dbReference>
<evidence type="ECO:0000313" key="2">
    <source>
        <dbReference type="EMBL" id="QAT16296.1"/>
    </source>
</evidence>
<gene>
    <name evidence="2" type="ORF">BU251_00335</name>
</gene>
<dbReference type="EMBL" id="CP019384">
    <property type="protein sequence ID" value="QAT16296.1"/>
    <property type="molecule type" value="Genomic_DNA"/>
</dbReference>
<dbReference type="Proteomes" id="UP000287243">
    <property type="component" value="Chromosome"/>
</dbReference>
<dbReference type="Pfam" id="PF02082">
    <property type="entry name" value="Rrf2"/>
    <property type="match status" value="1"/>
</dbReference>
<protein>
    <submittedName>
        <fullName evidence="2">Transcriptional regulator</fullName>
    </submittedName>
</protein>
<sequence>MPFCLQNTGKAELRITTQGDYALRCILRIAADGPGGPVAISRIVKKEGLPLDYLEQLLLKLRRCRLIKSVRGAKGGYLLNVPAASISVARVLEAVEGDVFEIICDRKRKDGKVCKGSKKCVLRNVWKSLKKRIEAYLGSVGLDELLRKSRCTEQYEKDRGSR</sequence>
<dbReference type="GO" id="GO:0005829">
    <property type="term" value="C:cytosol"/>
    <property type="evidence" value="ECO:0007669"/>
    <property type="project" value="TreeGrafter"/>
</dbReference>